<dbReference type="InterPro" id="IPR009000">
    <property type="entry name" value="Transl_B-barrel_sf"/>
</dbReference>
<dbReference type="SUPFAM" id="SSF50447">
    <property type="entry name" value="Translation proteins"/>
    <property type="match status" value="1"/>
</dbReference>
<dbReference type="Pfam" id="PF21647">
    <property type="entry name" value="DUF6857"/>
    <property type="match status" value="1"/>
</dbReference>
<keyword evidence="5" id="KW-1185">Reference proteome</keyword>
<evidence type="ECO:0000313" key="4">
    <source>
        <dbReference type="EMBL" id="KAF3954557.1"/>
    </source>
</evidence>
<dbReference type="FunFam" id="3.90.1430.10:FF:000002">
    <property type="entry name" value="Elongation factor like GTPase 1"/>
    <property type="match status" value="1"/>
</dbReference>
<dbReference type="PANTHER" id="PTHR42908">
    <property type="entry name" value="TRANSLATION ELONGATION FACTOR-RELATED"/>
    <property type="match status" value="1"/>
</dbReference>
<dbReference type="GO" id="GO:0042256">
    <property type="term" value="P:cytosolic ribosome assembly"/>
    <property type="evidence" value="ECO:0007669"/>
    <property type="project" value="TreeGrafter"/>
</dbReference>
<dbReference type="Pfam" id="PF06075">
    <property type="entry name" value="DUF936"/>
    <property type="match status" value="1"/>
</dbReference>
<feature type="domain" description="Tr-type G" evidence="1">
    <location>
        <begin position="103"/>
        <end position="226"/>
    </location>
</feature>
<dbReference type="InterPro" id="IPR048297">
    <property type="entry name" value="DUF936_dom_pln"/>
</dbReference>
<reference evidence="4" key="1">
    <citation type="submission" date="2020-03" db="EMBL/GenBank/DDBJ databases">
        <title>Castanea mollissima Vanexum genome sequencing.</title>
        <authorList>
            <person name="Staton M."/>
        </authorList>
    </citation>
    <scope>NUCLEOTIDE SEQUENCE</scope>
    <source>
        <tissue evidence="4">Leaf</tissue>
    </source>
</reference>
<evidence type="ECO:0000259" key="3">
    <source>
        <dbReference type="Pfam" id="PF21647"/>
    </source>
</evidence>
<dbReference type="Gene3D" id="3.40.50.300">
    <property type="entry name" value="P-loop containing nucleotide triphosphate hydrolases"/>
    <property type="match status" value="1"/>
</dbReference>
<organism evidence="4 5">
    <name type="scientific">Castanea mollissima</name>
    <name type="common">Chinese chestnut</name>
    <dbReference type="NCBI Taxonomy" id="60419"/>
    <lineage>
        <taxon>Eukaryota</taxon>
        <taxon>Viridiplantae</taxon>
        <taxon>Streptophyta</taxon>
        <taxon>Embryophyta</taxon>
        <taxon>Tracheophyta</taxon>
        <taxon>Spermatophyta</taxon>
        <taxon>Magnoliopsida</taxon>
        <taxon>eudicotyledons</taxon>
        <taxon>Gunneridae</taxon>
        <taxon>Pentapetalae</taxon>
        <taxon>rosids</taxon>
        <taxon>fabids</taxon>
        <taxon>Fagales</taxon>
        <taxon>Fagaceae</taxon>
        <taxon>Castanea</taxon>
    </lineage>
</organism>
<dbReference type="GO" id="GO:1990904">
    <property type="term" value="C:ribonucleoprotein complex"/>
    <property type="evidence" value="ECO:0007669"/>
    <property type="project" value="TreeGrafter"/>
</dbReference>
<evidence type="ECO:0000259" key="1">
    <source>
        <dbReference type="Pfam" id="PF00009"/>
    </source>
</evidence>
<dbReference type="GO" id="GO:0005525">
    <property type="term" value="F:GTP binding"/>
    <property type="evidence" value="ECO:0007669"/>
    <property type="project" value="InterPro"/>
</dbReference>
<dbReference type="SUPFAM" id="SSF52540">
    <property type="entry name" value="P-loop containing nucleoside triphosphate hydrolases"/>
    <property type="match status" value="1"/>
</dbReference>
<dbReference type="Gene3D" id="2.40.30.10">
    <property type="entry name" value="Translation factors"/>
    <property type="match status" value="1"/>
</dbReference>
<dbReference type="GO" id="GO:0043022">
    <property type="term" value="F:ribosome binding"/>
    <property type="evidence" value="ECO:0007669"/>
    <property type="project" value="TreeGrafter"/>
</dbReference>
<dbReference type="Gene3D" id="3.90.1430.10">
    <property type="entry name" value="Yeast translation eEF2 (G' domain)"/>
    <property type="match status" value="1"/>
</dbReference>
<dbReference type="Proteomes" id="UP000737018">
    <property type="component" value="Unassembled WGS sequence"/>
</dbReference>
<feature type="domain" description="DUF936" evidence="2">
    <location>
        <begin position="4"/>
        <end position="42"/>
    </location>
</feature>
<evidence type="ECO:0008006" key="6">
    <source>
        <dbReference type="Google" id="ProtNLM"/>
    </source>
</evidence>
<protein>
    <recommendedName>
        <fullName evidence="6">Tr-type G domain-containing protein</fullName>
    </recommendedName>
</protein>
<gene>
    <name evidence="4" type="ORF">CMV_020113</name>
</gene>
<dbReference type="GO" id="GO:0003924">
    <property type="term" value="F:GTPase activity"/>
    <property type="evidence" value="ECO:0007669"/>
    <property type="project" value="InterPro"/>
</dbReference>
<comment type="caution">
    <text evidence="4">The sequence shown here is derived from an EMBL/GenBank/DDBJ whole genome shotgun (WGS) entry which is preliminary data.</text>
</comment>
<name>A0A8J4QZI0_9ROSI</name>
<accession>A0A8J4QZI0</accession>
<proteinExistence type="predicted"/>
<evidence type="ECO:0000259" key="2">
    <source>
        <dbReference type="Pfam" id="PF06075"/>
    </source>
</evidence>
<dbReference type="PANTHER" id="PTHR42908:SF3">
    <property type="entry name" value="ELONGATION FACTOR-LIKE GTPASE 1"/>
    <property type="match status" value="1"/>
</dbReference>
<dbReference type="OrthoDB" id="364892at2759"/>
<dbReference type="EMBL" id="JRKL02003663">
    <property type="protein sequence ID" value="KAF3954557.1"/>
    <property type="molecule type" value="Genomic_DNA"/>
</dbReference>
<dbReference type="InterPro" id="IPR049172">
    <property type="entry name" value="DUF6857_pln"/>
</dbReference>
<dbReference type="AlphaFoldDB" id="A0A8J4QZI0"/>
<dbReference type="InterPro" id="IPR027417">
    <property type="entry name" value="P-loop_NTPase"/>
</dbReference>
<feature type="domain" description="DUF6857" evidence="3">
    <location>
        <begin position="500"/>
        <end position="559"/>
    </location>
</feature>
<evidence type="ECO:0000313" key="5">
    <source>
        <dbReference type="Proteomes" id="UP000737018"/>
    </source>
</evidence>
<dbReference type="GO" id="GO:0005829">
    <property type="term" value="C:cytosol"/>
    <property type="evidence" value="ECO:0007669"/>
    <property type="project" value="TreeGrafter"/>
</dbReference>
<dbReference type="InterPro" id="IPR000795">
    <property type="entry name" value="T_Tr_GTP-bd_dom"/>
</dbReference>
<dbReference type="Pfam" id="PF00009">
    <property type="entry name" value="GTP_EFTU"/>
    <property type="match status" value="1"/>
</dbReference>
<sequence length="570" mass="62208">MANLVPGVLLKLLQHMNTDIKVAGEHRSSLLQVVSIVPALAGVIRFSWVSLFILSSMMVFFPKFEAPRLSTSSSISTSSRISTTSDRLPSKEENMLQSSTKKLILVDAVEGVHIQTHAVLRQCWIEKLLPCLVLNKIDRSICELRLSPLEAYTRLLRIVHEVNGIVSGYKSVKYFSDVDSVLAGSLGEAGGGGDESFEFVEDDEEDTFQPQKGNVAFVCALDGWGFGIHEFAEFYASKLGVSAAALEKALWGPRYFNPKTKMITGKKGVGGGSKARPMFVQFVLEPLWQVYQVALDGEGDKGVLEKVIKSFNLFVPARELQNKARKLCFNLLCKLASFIRGNTVYGEAELVRKSVEACDTRPKAPCVAFVSKMFAVPMKMLPQRGLHGEFINNLAESGEGDSDECFLAFPRIFSGVLYSGQRVFVLSALYDPLKGESMQKHVQEAELQSLYLMMGQGLNLVASAKAGNVACVRGLEASVGKKSSDVSSNGLPGNLDKVSLNSRRLTDGSVSWASLPASLAKLGKEVMKHRDAAQVAAIEAMQEASVAESLLRCLRTIANMDLKLDLSLHP</sequence>